<dbReference type="EMBL" id="JALGAR010000006">
    <property type="protein sequence ID" value="MCI4659755.1"/>
    <property type="molecule type" value="Genomic_DNA"/>
</dbReference>
<protein>
    <submittedName>
        <fullName evidence="1">Uncharacterized protein</fullName>
    </submittedName>
</protein>
<evidence type="ECO:0000313" key="2">
    <source>
        <dbReference type="Proteomes" id="UP001165341"/>
    </source>
</evidence>
<evidence type="ECO:0000313" key="1">
    <source>
        <dbReference type="EMBL" id="MCI4659755.1"/>
    </source>
</evidence>
<dbReference type="AlphaFoldDB" id="A0AA41QX45"/>
<sequence>MANTQNLVGIRCPMCFETGGFVIQKTMNVTMQDDGYDSMGGRFPNDQFPGRVIAEEDGFQDDDPIMCANRNGCEHRGTVHEFLEITQDTTREYKHEGARR</sequence>
<organism evidence="1 2">
    <name type="scientific">Cryobacterium zhongshanensis</name>
    <dbReference type="NCBI Taxonomy" id="2928153"/>
    <lineage>
        <taxon>Bacteria</taxon>
        <taxon>Bacillati</taxon>
        <taxon>Actinomycetota</taxon>
        <taxon>Actinomycetes</taxon>
        <taxon>Micrococcales</taxon>
        <taxon>Microbacteriaceae</taxon>
        <taxon>Cryobacterium</taxon>
    </lineage>
</organism>
<name>A0AA41QX45_9MICO</name>
<dbReference type="RefSeq" id="WP_243013246.1">
    <property type="nucleotide sequence ID" value="NZ_JALGAR010000006.1"/>
</dbReference>
<comment type="caution">
    <text evidence="1">The sequence shown here is derived from an EMBL/GenBank/DDBJ whole genome shotgun (WGS) entry which is preliminary data.</text>
</comment>
<reference evidence="1" key="1">
    <citation type="submission" date="2022-03" db="EMBL/GenBank/DDBJ databases">
        <title>Cryobacterium sp. nov. strain ZS14-85, isolated from Antarctic soil.</title>
        <authorList>
            <person name="Li J."/>
            <person name="Niu G."/>
        </authorList>
    </citation>
    <scope>NUCLEOTIDE SEQUENCE</scope>
    <source>
        <strain evidence="1">ZS14-85</strain>
    </source>
</reference>
<gene>
    <name evidence="1" type="ORF">MQH31_18265</name>
</gene>
<accession>A0AA41QX45</accession>
<dbReference type="Proteomes" id="UP001165341">
    <property type="component" value="Unassembled WGS sequence"/>
</dbReference>
<proteinExistence type="predicted"/>
<keyword evidence="2" id="KW-1185">Reference proteome</keyword>